<dbReference type="EC" id="4.1.3.40" evidence="4"/>
<comment type="function">
    <text evidence="4">Removes the pyruvyl group from chorismate, with concomitant aromatization of the ring, to provide 4-hydroxybenzoate (4HB) for the ubiquinone pathway.</text>
</comment>
<name>A0A4V6NPC2_9GAMM</name>
<accession>A0A4V6NPC2</accession>
<comment type="pathway">
    <text evidence="4">Cofactor biosynthesis; ubiquinone biosynthesis.</text>
</comment>
<gene>
    <name evidence="4" type="primary">ubiC</name>
    <name evidence="5" type="ORF">EV688_11537</name>
</gene>
<evidence type="ECO:0000256" key="2">
    <source>
        <dbReference type="ARBA" id="ARBA00022688"/>
    </source>
</evidence>
<dbReference type="HAMAP" id="MF_01632">
    <property type="entry name" value="UbiC"/>
    <property type="match status" value="1"/>
</dbReference>
<evidence type="ECO:0000256" key="4">
    <source>
        <dbReference type="HAMAP-Rule" id="MF_01632"/>
    </source>
</evidence>
<dbReference type="SUPFAM" id="SSF64288">
    <property type="entry name" value="Chorismate lyase-like"/>
    <property type="match status" value="1"/>
</dbReference>
<dbReference type="GO" id="GO:0008813">
    <property type="term" value="F:chorismate lyase activity"/>
    <property type="evidence" value="ECO:0007669"/>
    <property type="project" value="UniProtKB-UniRule"/>
</dbReference>
<comment type="caution">
    <text evidence="5">The sequence shown here is derived from an EMBL/GenBank/DDBJ whole genome shotgun (WGS) entry which is preliminary data.</text>
</comment>
<dbReference type="RefSeq" id="WP_162883990.1">
    <property type="nucleotide sequence ID" value="NZ_QQSW01000024.1"/>
</dbReference>
<dbReference type="Proteomes" id="UP000294980">
    <property type="component" value="Unassembled WGS sequence"/>
</dbReference>
<dbReference type="PANTHER" id="PTHR38683:SF1">
    <property type="entry name" value="CHORISMATE PYRUVATE-LYASE"/>
    <property type="match status" value="1"/>
</dbReference>
<dbReference type="EMBL" id="SLWX01000015">
    <property type="protein sequence ID" value="TCO73720.1"/>
    <property type="molecule type" value="Genomic_DNA"/>
</dbReference>
<dbReference type="GO" id="GO:0042866">
    <property type="term" value="P:pyruvate biosynthetic process"/>
    <property type="evidence" value="ECO:0007669"/>
    <property type="project" value="UniProtKB-UniRule"/>
</dbReference>
<dbReference type="GO" id="GO:0005829">
    <property type="term" value="C:cytosol"/>
    <property type="evidence" value="ECO:0007669"/>
    <property type="project" value="TreeGrafter"/>
</dbReference>
<keyword evidence="3 4" id="KW-0456">Lyase</keyword>
<dbReference type="Pfam" id="PF04345">
    <property type="entry name" value="Chor_lyase"/>
    <property type="match status" value="1"/>
</dbReference>
<comment type="caution">
    <text evidence="4">Lacks conserved residue(s) required for the propagation of feature annotation.</text>
</comment>
<organism evidence="5 6">
    <name type="scientific">Chromatocurvus halotolerans</name>
    <dbReference type="NCBI Taxonomy" id="1132028"/>
    <lineage>
        <taxon>Bacteria</taxon>
        <taxon>Pseudomonadati</taxon>
        <taxon>Pseudomonadota</taxon>
        <taxon>Gammaproteobacteria</taxon>
        <taxon>Cellvibrionales</taxon>
        <taxon>Halieaceae</taxon>
        <taxon>Chromatocurvus</taxon>
    </lineage>
</organism>
<keyword evidence="1 4" id="KW-0963">Cytoplasm</keyword>
<proteinExistence type="inferred from homology"/>
<keyword evidence="4" id="KW-0670">Pyruvate</keyword>
<dbReference type="InterPro" id="IPR028978">
    <property type="entry name" value="Chorismate_lyase_/UTRA_dom_sf"/>
</dbReference>
<comment type="similarity">
    <text evidence="4">Belongs to the UbiC family.</text>
</comment>
<dbReference type="AlphaFoldDB" id="A0A4V6NPC2"/>
<comment type="subcellular location">
    <subcellularLocation>
        <location evidence="4">Cytoplasm</location>
    </subcellularLocation>
</comment>
<sequence>MAAWPKRQLQPVSHWLLDTDSLTQRLQLGGAPFSVQRRSQGWHKPTLSERKALNLPSKQMALIREVVLLRDGQPVVFARSVFPSTTLTGELRWLRQLQNRSLGSILFSSPGLRRRPFEVARLPGSTPLIPEDLHQDQPAWGRRSVFLLNRRPLLVAEIFLESFRPWCDHRSLQRSQRRWSSRTLSGASPAR</sequence>
<evidence type="ECO:0000256" key="3">
    <source>
        <dbReference type="ARBA" id="ARBA00023239"/>
    </source>
</evidence>
<evidence type="ECO:0000256" key="1">
    <source>
        <dbReference type="ARBA" id="ARBA00022490"/>
    </source>
</evidence>
<evidence type="ECO:0000313" key="6">
    <source>
        <dbReference type="Proteomes" id="UP000294980"/>
    </source>
</evidence>
<reference evidence="5 6" key="1">
    <citation type="submission" date="2019-03" db="EMBL/GenBank/DDBJ databases">
        <title>Genomic Encyclopedia of Type Strains, Phase IV (KMG-IV): sequencing the most valuable type-strain genomes for metagenomic binning, comparative biology and taxonomic classification.</title>
        <authorList>
            <person name="Goeker M."/>
        </authorList>
    </citation>
    <scope>NUCLEOTIDE SEQUENCE [LARGE SCALE GENOMIC DNA]</scope>
    <source>
        <strain evidence="5 6">DSM 23344</strain>
    </source>
</reference>
<protein>
    <recommendedName>
        <fullName evidence="4">Probable chorismate pyruvate-lyase</fullName>
        <shortName evidence="4">CL</shortName>
        <shortName evidence="4">CPL</shortName>
        <ecNumber evidence="4">4.1.3.40</ecNumber>
    </recommendedName>
</protein>
<dbReference type="InterPro" id="IPR007440">
    <property type="entry name" value="Chorismate--pyruvate_lyase"/>
</dbReference>
<dbReference type="GO" id="GO:0006744">
    <property type="term" value="P:ubiquinone biosynthetic process"/>
    <property type="evidence" value="ECO:0007669"/>
    <property type="project" value="UniProtKB-UniRule"/>
</dbReference>
<dbReference type="UniPathway" id="UPA00232"/>
<dbReference type="PANTHER" id="PTHR38683">
    <property type="entry name" value="CHORISMATE PYRUVATE-LYASE"/>
    <property type="match status" value="1"/>
</dbReference>
<evidence type="ECO:0000313" key="5">
    <source>
        <dbReference type="EMBL" id="TCO73720.1"/>
    </source>
</evidence>
<feature type="binding site" evidence="4">
    <location>
        <position position="64"/>
    </location>
    <ligand>
        <name>substrate</name>
    </ligand>
</feature>
<feature type="binding site" evidence="4">
    <location>
        <position position="157"/>
    </location>
    <ligand>
        <name>substrate</name>
    </ligand>
</feature>
<comment type="catalytic activity">
    <reaction evidence="4">
        <text>chorismate = 4-hydroxybenzoate + pyruvate</text>
        <dbReference type="Rhea" id="RHEA:16505"/>
        <dbReference type="ChEBI" id="CHEBI:15361"/>
        <dbReference type="ChEBI" id="CHEBI:17879"/>
        <dbReference type="ChEBI" id="CHEBI:29748"/>
        <dbReference type="EC" id="4.1.3.40"/>
    </reaction>
</comment>
<keyword evidence="6" id="KW-1185">Reference proteome</keyword>
<feature type="binding site" evidence="4">
    <location>
        <position position="102"/>
    </location>
    <ligand>
        <name>substrate</name>
    </ligand>
</feature>
<keyword evidence="2 4" id="KW-0831">Ubiquinone biosynthesis</keyword>
<dbReference type="Gene3D" id="3.40.1410.10">
    <property type="entry name" value="Chorismate lyase-like"/>
    <property type="match status" value="1"/>
</dbReference>